<dbReference type="InterPro" id="IPR020449">
    <property type="entry name" value="Tscrpt_reg_AraC-type_HTH"/>
</dbReference>
<evidence type="ECO:0000313" key="5">
    <source>
        <dbReference type="EMBL" id="AEE15480.1"/>
    </source>
</evidence>
<keyword evidence="1" id="KW-0805">Transcription regulation</keyword>
<dbReference type="PROSITE" id="PS01124">
    <property type="entry name" value="HTH_ARAC_FAMILY_2"/>
    <property type="match status" value="1"/>
</dbReference>
<dbReference type="PANTHER" id="PTHR30146">
    <property type="entry name" value="LACI-RELATED TRANSCRIPTIONAL REPRESSOR"/>
    <property type="match status" value="1"/>
</dbReference>
<evidence type="ECO:0000259" key="4">
    <source>
        <dbReference type="PROSITE" id="PS01124"/>
    </source>
</evidence>
<evidence type="ECO:0000313" key="6">
    <source>
        <dbReference type="Proteomes" id="UP000006546"/>
    </source>
</evidence>
<dbReference type="EMBL" id="CP002696">
    <property type="protein sequence ID" value="AEE15480.1"/>
    <property type="molecule type" value="Genomic_DNA"/>
</dbReference>
<gene>
    <name evidence="5" type="ordered locus">Trebr_0020</name>
</gene>
<evidence type="ECO:0000256" key="1">
    <source>
        <dbReference type="ARBA" id="ARBA00023015"/>
    </source>
</evidence>
<dbReference type="GO" id="GO:0003700">
    <property type="term" value="F:DNA-binding transcription factor activity"/>
    <property type="evidence" value="ECO:0007669"/>
    <property type="project" value="InterPro"/>
</dbReference>
<dbReference type="eggNOG" id="COG2205">
    <property type="taxonomic scope" value="Bacteria"/>
</dbReference>
<dbReference type="InterPro" id="IPR046335">
    <property type="entry name" value="LacI/GalR-like_sensor"/>
</dbReference>
<dbReference type="OrthoDB" id="9799345at2"/>
<dbReference type="RefSeq" id="WP_013757200.1">
    <property type="nucleotide sequence ID" value="NC_015500.1"/>
</dbReference>
<dbReference type="HOGENOM" id="CLU_283836_0_0_12"/>
<dbReference type="SUPFAM" id="SSF53822">
    <property type="entry name" value="Periplasmic binding protein-like I"/>
    <property type="match status" value="1"/>
</dbReference>
<dbReference type="PROSITE" id="PS00041">
    <property type="entry name" value="HTH_ARAC_FAMILY_1"/>
    <property type="match status" value="1"/>
</dbReference>
<protein>
    <submittedName>
        <fullName evidence="5">Transcriptional regulator, AraC family</fullName>
    </submittedName>
</protein>
<accession>F4LK91</accession>
<evidence type="ECO:0000256" key="3">
    <source>
        <dbReference type="ARBA" id="ARBA00023163"/>
    </source>
</evidence>
<dbReference type="AlphaFoldDB" id="F4LK91"/>
<dbReference type="SMART" id="SM00342">
    <property type="entry name" value="HTH_ARAC"/>
    <property type="match status" value="1"/>
</dbReference>
<dbReference type="Proteomes" id="UP000006546">
    <property type="component" value="Chromosome"/>
</dbReference>
<evidence type="ECO:0000256" key="2">
    <source>
        <dbReference type="ARBA" id="ARBA00023125"/>
    </source>
</evidence>
<dbReference type="eggNOG" id="COG1609">
    <property type="taxonomic scope" value="Bacteria"/>
</dbReference>
<feature type="domain" description="HTH araC/xylS-type" evidence="4">
    <location>
        <begin position="1013"/>
        <end position="1111"/>
    </location>
</feature>
<dbReference type="SUPFAM" id="SSF46689">
    <property type="entry name" value="Homeodomain-like"/>
    <property type="match status" value="1"/>
</dbReference>
<dbReference type="InterPro" id="IPR018062">
    <property type="entry name" value="HTH_AraC-typ_CS"/>
</dbReference>
<reference evidence="6" key="1">
    <citation type="submission" date="2011-04" db="EMBL/GenBank/DDBJ databases">
        <title>The complete genome of Treponema brennaborense DSM 12168.</title>
        <authorList>
            <person name="Lucas S."/>
            <person name="Han J."/>
            <person name="Lapidus A."/>
            <person name="Bruce D."/>
            <person name="Goodwin L."/>
            <person name="Pitluck S."/>
            <person name="Peters L."/>
            <person name="Kyrpides N."/>
            <person name="Mavromatis K."/>
            <person name="Ivanova N."/>
            <person name="Mikhailova N."/>
            <person name="Pagani I."/>
            <person name="Teshima H."/>
            <person name="Detter J.C."/>
            <person name="Tapia R."/>
            <person name="Han C."/>
            <person name="Land M."/>
            <person name="Hauser L."/>
            <person name="Markowitz V."/>
            <person name="Cheng J.-F."/>
            <person name="Hugenholtz P."/>
            <person name="Woyke T."/>
            <person name="Wu D."/>
            <person name="Gronow S."/>
            <person name="Wellnitz S."/>
            <person name="Brambilla E."/>
            <person name="Klenk H.-P."/>
            <person name="Eisen J.A."/>
        </authorList>
    </citation>
    <scope>NUCLEOTIDE SEQUENCE [LARGE SCALE GENOMIC DNA]</scope>
    <source>
        <strain evidence="6">DSM 12168 / CIP 105900 / DD5/3</strain>
    </source>
</reference>
<keyword evidence="6" id="KW-1185">Reference proteome</keyword>
<name>F4LK91_TREBD</name>
<keyword evidence="3" id="KW-0804">Transcription</keyword>
<dbReference type="PANTHER" id="PTHR30146:SF24">
    <property type="entry name" value="XYLOSE OPERON REGULATORY PROTEIN"/>
    <property type="match status" value="1"/>
</dbReference>
<keyword evidence="2" id="KW-0238">DNA-binding</keyword>
<dbReference type="InterPro" id="IPR009057">
    <property type="entry name" value="Homeodomain-like_sf"/>
</dbReference>
<dbReference type="Gene3D" id="1.10.10.60">
    <property type="entry name" value="Homeodomain-like"/>
    <property type="match status" value="2"/>
</dbReference>
<proteinExistence type="predicted"/>
<organism evidence="5 6">
    <name type="scientific">Treponema brennaborense (strain DSM 12168 / CIP 105900 / DD5/3)</name>
    <dbReference type="NCBI Taxonomy" id="906968"/>
    <lineage>
        <taxon>Bacteria</taxon>
        <taxon>Pseudomonadati</taxon>
        <taxon>Spirochaetota</taxon>
        <taxon>Spirochaetia</taxon>
        <taxon>Spirochaetales</taxon>
        <taxon>Treponemataceae</taxon>
        <taxon>Treponema</taxon>
    </lineage>
</organism>
<dbReference type="InterPro" id="IPR028082">
    <property type="entry name" value="Peripla_BP_I"/>
</dbReference>
<dbReference type="PRINTS" id="PR00032">
    <property type="entry name" value="HTHARAC"/>
</dbReference>
<sequence>MKNTAKRIGLTLATVHTGSSLKLWTELAGEAESSGNPFFVFSGGRLNSRRDSEYLRNGVYALANKENLDGLISWSSSIGGFVSIEEIIQFHHRLEPLPFVTIGQKIDGHAFANFDAYTGMKNLTLHFIREHGAERLAFIRGPENHMSAAERFTGFCDAVTESGLTLDDTLITSPFPWGMGESAAAQLFAERRLIPGKDFDTLIGSSDMLVFAAVRYFERQGFSVPQHFRTGGFNDSAESLIASCPFSTVHMPYTDLARTAYRMITSVLENPAAPISDEKIEAPVIIRESCGCNRSEPFIFRADAPDMQGHEADMQEPAPEARCYAPKGPEHASYSVQTLASRICALITSSHPILPGLIEKAVAAFSQKARVQCEALLDQILFYYLKSDGDLSVLPAIGDLIRRAKLVPESYFMEMHEYMLFSIPKIQNRIFSAKKYESMQLIDILNRLKCELLRAHSRKELLSILKELLPQIGVHTMSIVLYEDDDLSSYMGGFAPDGRPESWTGSGYCRTVSQLHESPDVFPSQLLFPPDIGRYYKEGCFMVQPLFIENQPIGYLLTNIAFYDGGVYEDLRAAISSALQGIFLFEQTAKARQIAESAEFAKTEFFANVGSGLCDPLNEIEDKLDQIGLTLAAHPEATDIIGEQLLFIKAQVAAQLREMSVLVDLTRSQVNDLPMDKTLVYVPDILPEDVKPATDVPYPLIFGDREQIEKALRVIAEKSAAPVQICAEASGLSLRFTYADDSVFGDWSYPVYLLAEKIIALHFGRVIKSGAACTVVFPYPNLAGLPPLKMHESPECVCTVSDFTAAPRVLPDLSAYPFDSEVVPGAEEVRPFLLALLPDATPMQNWVRLYSLRNDANVFRAPVACYGKEFAGKSFMEVLESKIRTEKIEPILFIGTAKTRYPLWATDVNSISIGSINELDRILAEITPALIVFENAEEADIKRIRQISKTVLTPIAVLPDSIESEETVKMLCAYPKIILCNQGAAESEQFAKRVHDILAGIEILPPHTGALVKNAILYLNRHAASQIVRWKLADAVCVSEDYLTRIFHKEIGLSLWEYLNRYRIHLATKMLLETNATIYEIAEKTGFQDQAYFCRVFKKIYGIPPGKIRTKQ</sequence>
<dbReference type="Gene3D" id="3.40.50.2300">
    <property type="match status" value="2"/>
</dbReference>
<dbReference type="eggNOG" id="COG2207">
    <property type="taxonomic scope" value="Bacteria"/>
</dbReference>
<dbReference type="CDD" id="cd06267">
    <property type="entry name" value="PBP1_LacI_sugar_binding-like"/>
    <property type="match status" value="1"/>
</dbReference>
<dbReference type="GO" id="GO:0000976">
    <property type="term" value="F:transcription cis-regulatory region binding"/>
    <property type="evidence" value="ECO:0007669"/>
    <property type="project" value="TreeGrafter"/>
</dbReference>
<dbReference type="InterPro" id="IPR018060">
    <property type="entry name" value="HTH_AraC"/>
</dbReference>
<dbReference type="STRING" id="906968.Trebr_0020"/>
<dbReference type="Pfam" id="PF12833">
    <property type="entry name" value="HTH_18"/>
    <property type="match status" value="1"/>
</dbReference>
<dbReference type="Pfam" id="PF13377">
    <property type="entry name" value="Peripla_BP_3"/>
    <property type="match status" value="1"/>
</dbReference>
<dbReference type="KEGG" id="tbe:Trebr_0020"/>